<feature type="domain" description="Tripartite ATP-independent periplasmic transporters DctQ component" evidence="10">
    <location>
        <begin position="26"/>
        <end position="165"/>
    </location>
</feature>
<sequence>MRVIQQASAAVDRVCLTLAKLALVAMVLTVLLQIWARYGFDFPFTWTEELARYLMIWAGLLGATCAFKRKLDPRVITPKDTGTGSGADAMRWLRLGVSVLAIGIFLLPVLYYSFYGPNMNFERGFMWRSSNRFSPGLGINMALVGSVVPLSCGIILLHLIAQVTERNHR</sequence>
<dbReference type="RefSeq" id="WP_188676844.1">
    <property type="nucleotide sequence ID" value="NZ_BMKA01000004.1"/>
</dbReference>
<reference evidence="11" key="2">
    <citation type="submission" date="2020-09" db="EMBL/GenBank/DDBJ databases">
        <authorList>
            <person name="Sun Q."/>
            <person name="Zhou Y."/>
        </authorList>
    </citation>
    <scope>NUCLEOTIDE SEQUENCE</scope>
    <source>
        <strain evidence="11">CGMCC 1.15880</strain>
    </source>
</reference>
<name>A0A916QZI8_9RHOB</name>
<comment type="function">
    <text evidence="9">Part of the tripartite ATP-independent periplasmic (TRAP) transport system.</text>
</comment>
<dbReference type="GO" id="GO:0022857">
    <property type="term" value="F:transmembrane transporter activity"/>
    <property type="evidence" value="ECO:0007669"/>
    <property type="project" value="UniProtKB-UniRule"/>
</dbReference>
<feature type="transmembrane region" description="Helical" evidence="9">
    <location>
        <begin position="135"/>
        <end position="161"/>
    </location>
</feature>
<protein>
    <recommendedName>
        <fullName evidence="9">TRAP transporter small permease protein</fullName>
    </recommendedName>
</protein>
<dbReference type="PANTHER" id="PTHR35011:SF2">
    <property type="entry name" value="2,3-DIKETO-L-GULONATE TRAP TRANSPORTER SMALL PERMEASE PROTEIN YIAM"/>
    <property type="match status" value="1"/>
</dbReference>
<evidence type="ECO:0000313" key="11">
    <source>
        <dbReference type="EMBL" id="GGA26259.1"/>
    </source>
</evidence>
<dbReference type="AlphaFoldDB" id="A0A916QZI8"/>
<evidence type="ECO:0000259" key="10">
    <source>
        <dbReference type="Pfam" id="PF04290"/>
    </source>
</evidence>
<dbReference type="GO" id="GO:0005886">
    <property type="term" value="C:plasma membrane"/>
    <property type="evidence" value="ECO:0007669"/>
    <property type="project" value="UniProtKB-SubCell"/>
</dbReference>
<gene>
    <name evidence="11" type="ORF">GCM10011498_29010</name>
</gene>
<evidence type="ECO:0000256" key="1">
    <source>
        <dbReference type="ARBA" id="ARBA00004429"/>
    </source>
</evidence>
<dbReference type="InterPro" id="IPR055348">
    <property type="entry name" value="DctQ"/>
</dbReference>
<keyword evidence="5 9" id="KW-0812">Transmembrane</keyword>
<keyword evidence="12" id="KW-1185">Reference proteome</keyword>
<evidence type="ECO:0000256" key="5">
    <source>
        <dbReference type="ARBA" id="ARBA00022692"/>
    </source>
</evidence>
<evidence type="ECO:0000313" key="12">
    <source>
        <dbReference type="Proteomes" id="UP000628017"/>
    </source>
</evidence>
<dbReference type="Proteomes" id="UP000628017">
    <property type="component" value="Unassembled WGS sequence"/>
</dbReference>
<organism evidence="11 12">
    <name type="scientific">Neptunicoccus cionae</name>
    <dbReference type="NCBI Taxonomy" id="2035344"/>
    <lineage>
        <taxon>Bacteria</taxon>
        <taxon>Pseudomonadati</taxon>
        <taxon>Pseudomonadota</taxon>
        <taxon>Alphaproteobacteria</taxon>
        <taxon>Rhodobacterales</taxon>
        <taxon>Paracoccaceae</taxon>
        <taxon>Neptunicoccus</taxon>
    </lineage>
</organism>
<keyword evidence="2 9" id="KW-0813">Transport</keyword>
<evidence type="ECO:0000256" key="7">
    <source>
        <dbReference type="ARBA" id="ARBA00023136"/>
    </source>
</evidence>
<dbReference type="GO" id="GO:0015740">
    <property type="term" value="P:C4-dicarboxylate transport"/>
    <property type="evidence" value="ECO:0007669"/>
    <property type="project" value="TreeGrafter"/>
</dbReference>
<comment type="similarity">
    <text evidence="8 9">Belongs to the TRAP transporter small permease family.</text>
</comment>
<dbReference type="EMBL" id="BMKA01000004">
    <property type="protein sequence ID" value="GGA26259.1"/>
    <property type="molecule type" value="Genomic_DNA"/>
</dbReference>
<evidence type="ECO:0000256" key="9">
    <source>
        <dbReference type="RuleBase" id="RU369079"/>
    </source>
</evidence>
<feature type="transmembrane region" description="Helical" evidence="9">
    <location>
        <begin position="50"/>
        <end position="71"/>
    </location>
</feature>
<feature type="transmembrane region" description="Helical" evidence="9">
    <location>
        <begin position="92"/>
        <end position="115"/>
    </location>
</feature>
<keyword evidence="7 9" id="KW-0472">Membrane</keyword>
<proteinExistence type="inferred from homology"/>
<accession>A0A916QZI8</accession>
<feature type="transmembrane region" description="Helical" evidence="9">
    <location>
        <begin position="21"/>
        <end position="38"/>
    </location>
</feature>
<comment type="subcellular location">
    <subcellularLocation>
        <location evidence="1 9">Cell inner membrane</location>
        <topology evidence="1 9">Multi-pass membrane protein</topology>
    </subcellularLocation>
</comment>
<reference evidence="11" key="1">
    <citation type="journal article" date="2014" name="Int. J. Syst. Evol. Microbiol.">
        <title>Complete genome sequence of Corynebacterium casei LMG S-19264T (=DSM 44701T), isolated from a smear-ripened cheese.</title>
        <authorList>
            <consortium name="US DOE Joint Genome Institute (JGI-PGF)"/>
            <person name="Walter F."/>
            <person name="Albersmeier A."/>
            <person name="Kalinowski J."/>
            <person name="Ruckert C."/>
        </authorList>
    </citation>
    <scope>NUCLEOTIDE SEQUENCE</scope>
    <source>
        <strain evidence="11">CGMCC 1.15880</strain>
    </source>
</reference>
<evidence type="ECO:0000256" key="4">
    <source>
        <dbReference type="ARBA" id="ARBA00022519"/>
    </source>
</evidence>
<evidence type="ECO:0000256" key="3">
    <source>
        <dbReference type="ARBA" id="ARBA00022475"/>
    </source>
</evidence>
<keyword evidence="6 9" id="KW-1133">Transmembrane helix</keyword>
<keyword evidence="3" id="KW-1003">Cell membrane</keyword>
<dbReference type="Pfam" id="PF04290">
    <property type="entry name" value="DctQ"/>
    <property type="match status" value="1"/>
</dbReference>
<evidence type="ECO:0000256" key="2">
    <source>
        <dbReference type="ARBA" id="ARBA00022448"/>
    </source>
</evidence>
<evidence type="ECO:0000256" key="8">
    <source>
        <dbReference type="ARBA" id="ARBA00038436"/>
    </source>
</evidence>
<dbReference type="PANTHER" id="PTHR35011">
    <property type="entry name" value="2,3-DIKETO-L-GULONATE TRAP TRANSPORTER SMALL PERMEASE PROTEIN YIAM"/>
    <property type="match status" value="1"/>
</dbReference>
<keyword evidence="4 9" id="KW-0997">Cell inner membrane</keyword>
<comment type="caution">
    <text evidence="11">The sequence shown here is derived from an EMBL/GenBank/DDBJ whole genome shotgun (WGS) entry which is preliminary data.</text>
</comment>
<evidence type="ECO:0000256" key="6">
    <source>
        <dbReference type="ARBA" id="ARBA00022989"/>
    </source>
</evidence>
<dbReference type="InterPro" id="IPR007387">
    <property type="entry name" value="TRAP_DctQ"/>
</dbReference>
<comment type="subunit">
    <text evidence="9">The complex comprises the extracytoplasmic solute receptor protein and the two transmembrane proteins.</text>
</comment>